<organism evidence="1 3">
    <name type="scientific">Pseudobacteriovorax antillogorgiicola</name>
    <dbReference type="NCBI Taxonomy" id="1513793"/>
    <lineage>
        <taxon>Bacteria</taxon>
        <taxon>Pseudomonadati</taxon>
        <taxon>Bdellovibrionota</taxon>
        <taxon>Oligoflexia</taxon>
        <taxon>Oligoflexales</taxon>
        <taxon>Pseudobacteriovoracaceae</taxon>
        <taxon>Pseudobacteriovorax</taxon>
    </lineage>
</organism>
<dbReference type="STRING" id="1513793.SAMN06296036_13566"/>
<protein>
    <submittedName>
        <fullName evidence="1">Uncharacterized protein</fullName>
    </submittedName>
</protein>
<accession>A0A1Y6CWZ7</accession>
<sequence>MIASYISDQAPSLSPERVLDVRLNPSPAFAGAILKEYGLEAITAYASDFKKIVSEAPDFLKIRGTVASIEKALEWVGLSDAKFIRLSNWEYELDPGLRPSELDVKKILAALSISAPARGRLSRIFHGDYERVFS</sequence>
<dbReference type="RefSeq" id="WP_132319591.1">
    <property type="nucleotide sequence ID" value="NZ_FWZT01000035.1"/>
</dbReference>
<dbReference type="EMBL" id="FWZT01000037">
    <property type="protein sequence ID" value="SMF81642.1"/>
    <property type="molecule type" value="Genomic_DNA"/>
</dbReference>
<evidence type="ECO:0000313" key="1">
    <source>
        <dbReference type="EMBL" id="SMF80832.1"/>
    </source>
</evidence>
<name>A0A1Y6CWZ7_9BACT</name>
<evidence type="ECO:0000313" key="3">
    <source>
        <dbReference type="Proteomes" id="UP000192907"/>
    </source>
</evidence>
<evidence type="ECO:0000313" key="2">
    <source>
        <dbReference type="EMBL" id="SMF81642.1"/>
    </source>
</evidence>
<gene>
    <name evidence="1" type="ORF">SAMN06296036_13566</name>
    <name evidence="2" type="ORF">SAMN06296036_13727</name>
</gene>
<dbReference type="EMBL" id="FWZT01000035">
    <property type="protein sequence ID" value="SMF80832.1"/>
    <property type="molecule type" value="Genomic_DNA"/>
</dbReference>
<reference evidence="1" key="2">
    <citation type="submission" date="2017-04" db="EMBL/GenBank/DDBJ databases">
        <authorList>
            <person name="Afonso C.L."/>
            <person name="Miller P.J."/>
            <person name="Scott M.A."/>
            <person name="Spackman E."/>
            <person name="Goraichik I."/>
            <person name="Dimitrov K.M."/>
            <person name="Suarez D.L."/>
            <person name="Swayne D.E."/>
        </authorList>
    </citation>
    <scope>NUCLEOTIDE SEQUENCE [LARGE SCALE GENOMIC DNA]</scope>
    <source>
        <strain evidence="1">RKEM611</strain>
    </source>
</reference>
<dbReference type="AlphaFoldDB" id="A0A1Y6CWZ7"/>
<proteinExistence type="predicted"/>
<keyword evidence="3" id="KW-1185">Reference proteome</keyword>
<reference evidence="3" key="1">
    <citation type="submission" date="2017-04" db="EMBL/GenBank/DDBJ databases">
        <authorList>
            <person name="Varghese N."/>
            <person name="Submissions S."/>
        </authorList>
    </citation>
    <scope>NUCLEOTIDE SEQUENCE [LARGE SCALE GENOMIC DNA]</scope>
    <source>
        <strain evidence="3">RKEM611</strain>
    </source>
</reference>
<dbReference type="OrthoDB" id="6281542at2"/>
<dbReference type="Proteomes" id="UP000192907">
    <property type="component" value="Unassembled WGS sequence"/>
</dbReference>